<accession>A0ACC0MFI2</accession>
<organism evidence="1 2">
    <name type="scientific">Rhododendron molle</name>
    <name type="common">Chinese azalea</name>
    <name type="synonym">Azalea mollis</name>
    <dbReference type="NCBI Taxonomy" id="49168"/>
    <lineage>
        <taxon>Eukaryota</taxon>
        <taxon>Viridiplantae</taxon>
        <taxon>Streptophyta</taxon>
        <taxon>Embryophyta</taxon>
        <taxon>Tracheophyta</taxon>
        <taxon>Spermatophyta</taxon>
        <taxon>Magnoliopsida</taxon>
        <taxon>eudicotyledons</taxon>
        <taxon>Gunneridae</taxon>
        <taxon>Pentapetalae</taxon>
        <taxon>asterids</taxon>
        <taxon>Ericales</taxon>
        <taxon>Ericaceae</taxon>
        <taxon>Ericoideae</taxon>
        <taxon>Rhodoreae</taxon>
        <taxon>Rhododendron</taxon>
    </lineage>
</organism>
<protein>
    <submittedName>
        <fullName evidence="1">Uncharacterized protein</fullName>
    </submittedName>
</protein>
<proteinExistence type="predicted"/>
<evidence type="ECO:0000313" key="2">
    <source>
        <dbReference type="Proteomes" id="UP001062846"/>
    </source>
</evidence>
<name>A0ACC0MFI2_RHOML</name>
<comment type="caution">
    <text evidence="1">The sequence shown here is derived from an EMBL/GenBank/DDBJ whole genome shotgun (WGS) entry which is preliminary data.</text>
</comment>
<gene>
    <name evidence="1" type="ORF">RHMOL_Rhmol09G0176500</name>
</gene>
<keyword evidence="2" id="KW-1185">Reference proteome</keyword>
<sequence length="157" mass="17497">MIHKVREGEEGRETRAPLKLVFVSHHFWRDSVRKEKREASGERGVVINGVKRKKKRKTIDDILGFTRVNSLNNKSRNNKPKCAVYRSAVAALALSTSISLDGVTNRNKIILDEAEAIWTCNKIMGLGYEGEEDEVISKFAGMVGEDLARADKVAGQA</sequence>
<reference evidence="1" key="1">
    <citation type="submission" date="2022-02" db="EMBL/GenBank/DDBJ databases">
        <title>Plant Genome Project.</title>
        <authorList>
            <person name="Zhang R.-G."/>
        </authorList>
    </citation>
    <scope>NUCLEOTIDE SEQUENCE</scope>
    <source>
        <strain evidence="1">AT1</strain>
    </source>
</reference>
<evidence type="ECO:0000313" key="1">
    <source>
        <dbReference type="EMBL" id="KAI8539359.1"/>
    </source>
</evidence>
<dbReference type="EMBL" id="CM046396">
    <property type="protein sequence ID" value="KAI8539359.1"/>
    <property type="molecule type" value="Genomic_DNA"/>
</dbReference>
<dbReference type="Proteomes" id="UP001062846">
    <property type="component" value="Chromosome 9"/>
</dbReference>